<name>A0A409Y3D1_9AGAR</name>
<evidence type="ECO:0000313" key="3">
    <source>
        <dbReference type="Proteomes" id="UP000284706"/>
    </source>
</evidence>
<feature type="region of interest" description="Disordered" evidence="1">
    <location>
        <begin position="236"/>
        <end position="258"/>
    </location>
</feature>
<reference evidence="2 3" key="1">
    <citation type="journal article" date="2018" name="Evol. Lett.">
        <title>Horizontal gene cluster transfer increased hallucinogenic mushroom diversity.</title>
        <authorList>
            <person name="Reynolds H.T."/>
            <person name="Vijayakumar V."/>
            <person name="Gluck-Thaler E."/>
            <person name="Korotkin H.B."/>
            <person name="Matheny P.B."/>
            <person name="Slot J.C."/>
        </authorList>
    </citation>
    <scope>NUCLEOTIDE SEQUENCE [LARGE SCALE GENOMIC DNA]</scope>
    <source>
        <strain evidence="2 3">SRW20</strain>
    </source>
</reference>
<accession>A0A409Y3D1</accession>
<dbReference type="InParanoid" id="A0A409Y3D1"/>
<dbReference type="OrthoDB" id="3057375at2759"/>
<keyword evidence="3" id="KW-1185">Reference proteome</keyword>
<evidence type="ECO:0000313" key="2">
    <source>
        <dbReference type="EMBL" id="PPQ97492.1"/>
    </source>
</evidence>
<protein>
    <submittedName>
        <fullName evidence="2">Uncharacterized protein</fullName>
    </submittedName>
</protein>
<dbReference type="STRING" id="231916.A0A409Y3D1"/>
<dbReference type="EMBL" id="NHYE01001243">
    <property type="protein sequence ID" value="PPQ97492.1"/>
    <property type="molecule type" value="Genomic_DNA"/>
</dbReference>
<evidence type="ECO:0000256" key="1">
    <source>
        <dbReference type="SAM" id="MobiDB-lite"/>
    </source>
</evidence>
<feature type="compositionally biased region" description="Low complexity" evidence="1">
    <location>
        <begin position="128"/>
        <end position="139"/>
    </location>
</feature>
<sequence length="258" mass="29296">MVDGGIGVSAAVAIGAKFIERSKFTARHDGIYDKEDEKRVRLAERFEKIPKEDVDHFEWEEYNSLHARSLQDLRSYRDTQDEYKSKEWYKQPVKKYRTRGRVRQAKRQLQSSIAAEGLHIEELEAHSRSNSSRCSSVGSVRGGSESGLDLERSRPYRTDSCSLRATGGSPPSASLDDINSDEHRQEIAAQVTDWLSSVEPVNSTSPYGLHTGPATTDIHPDPNAFRLGEYYSDRRWQDDSKWPQEASRTIDVGPKYKT</sequence>
<proteinExistence type="predicted"/>
<feature type="region of interest" description="Disordered" evidence="1">
    <location>
        <begin position="124"/>
        <end position="189"/>
    </location>
</feature>
<dbReference type="Proteomes" id="UP000284706">
    <property type="component" value="Unassembled WGS sequence"/>
</dbReference>
<comment type="caution">
    <text evidence="2">The sequence shown here is derived from an EMBL/GenBank/DDBJ whole genome shotgun (WGS) entry which is preliminary data.</text>
</comment>
<gene>
    <name evidence="2" type="ORF">CVT26_002721</name>
</gene>
<dbReference type="AlphaFoldDB" id="A0A409Y3D1"/>
<organism evidence="2 3">
    <name type="scientific">Gymnopilus dilepis</name>
    <dbReference type="NCBI Taxonomy" id="231916"/>
    <lineage>
        <taxon>Eukaryota</taxon>
        <taxon>Fungi</taxon>
        <taxon>Dikarya</taxon>
        <taxon>Basidiomycota</taxon>
        <taxon>Agaricomycotina</taxon>
        <taxon>Agaricomycetes</taxon>
        <taxon>Agaricomycetidae</taxon>
        <taxon>Agaricales</taxon>
        <taxon>Agaricineae</taxon>
        <taxon>Hymenogastraceae</taxon>
        <taxon>Gymnopilus</taxon>
    </lineage>
</organism>